<evidence type="ECO:0000313" key="10">
    <source>
        <dbReference type="Proteomes" id="UP000270112"/>
    </source>
</evidence>
<evidence type="ECO:0000313" key="9">
    <source>
        <dbReference type="Proteomes" id="UP000253817"/>
    </source>
</evidence>
<comment type="caution">
    <text evidence="8">The sequence shown here is derived from an EMBL/GenBank/DDBJ whole genome shotgun (WGS) entry which is preliminary data.</text>
</comment>
<dbReference type="GO" id="GO:0004553">
    <property type="term" value="F:hydrolase activity, hydrolyzing O-glycosyl compounds"/>
    <property type="evidence" value="ECO:0007669"/>
    <property type="project" value="InterPro"/>
</dbReference>
<dbReference type="GO" id="GO:0005975">
    <property type="term" value="P:carbohydrate metabolic process"/>
    <property type="evidence" value="ECO:0007669"/>
    <property type="project" value="InterPro"/>
</dbReference>
<evidence type="ECO:0000256" key="2">
    <source>
        <dbReference type="ARBA" id="ARBA00022801"/>
    </source>
</evidence>
<reference evidence="8" key="3">
    <citation type="journal article" date="2019" name="Microbiol. Resour. Announc.">
        <title>Draft Genome Sequences of Type Strains of Gordonibacter faecihominis, Paraeggerthella hongkongensis, Parvibacter caecicola,Slackia equolifaciens, Slackia faecicanis, and Slackia isoflavoniconvertens.</title>
        <authorList>
            <person name="Danylec N."/>
            <person name="Stoll D.A."/>
            <person name="Dotsch A."/>
            <person name="Huch M."/>
        </authorList>
    </citation>
    <scope>NUCLEOTIDE SEQUENCE</scope>
    <source>
        <strain evidence="8">DSM 16107</strain>
    </source>
</reference>
<reference evidence="7 9" key="1">
    <citation type="journal article" date="2018" name="Elife">
        <title>Discovery and characterization of a prevalent human gut bacterial enzyme sufficient for the inactivation of a family of plant toxins.</title>
        <authorList>
            <person name="Koppel N."/>
            <person name="Bisanz J.E."/>
            <person name="Pandelia M.E."/>
            <person name="Turnbaugh P.J."/>
            <person name="Balskus E.P."/>
        </authorList>
    </citation>
    <scope>NUCLEOTIDE SEQUENCE [LARGE SCALE GENOMIC DNA]</scope>
    <source>
        <strain evidence="7 9">DSM 16107</strain>
    </source>
</reference>
<dbReference type="InterPro" id="IPR008979">
    <property type="entry name" value="Galactose-bd-like_sf"/>
</dbReference>
<dbReference type="Proteomes" id="UP000270112">
    <property type="component" value="Unassembled WGS sequence"/>
</dbReference>
<reference evidence="10" key="2">
    <citation type="submission" date="2018-05" db="EMBL/GenBank/DDBJ databases">
        <title>Genome Sequencing of selected type strains of the family Eggerthellaceae.</title>
        <authorList>
            <person name="Danylec N."/>
            <person name="Stoll D.A."/>
            <person name="Doetsch A."/>
            <person name="Huch M."/>
        </authorList>
    </citation>
    <scope>NUCLEOTIDE SEQUENCE [LARGE SCALE GENOMIC DNA]</scope>
    <source>
        <strain evidence="10">DSM 16107</strain>
    </source>
</reference>
<dbReference type="Gene3D" id="3.20.20.80">
    <property type="entry name" value="Glycosidases"/>
    <property type="match status" value="1"/>
</dbReference>
<evidence type="ECO:0000313" key="7">
    <source>
        <dbReference type="EMBL" id="RDB69690.1"/>
    </source>
</evidence>
<dbReference type="InterPro" id="IPR013783">
    <property type="entry name" value="Ig-like_fold"/>
</dbReference>
<dbReference type="InterPro" id="IPR006104">
    <property type="entry name" value="Glyco_hydro_2_N"/>
</dbReference>
<dbReference type="EMBL" id="QICC01000122">
    <property type="protein sequence ID" value="RNM39588.1"/>
    <property type="molecule type" value="Genomic_DNA"/>
</dbReference>
<dbReference type="Gene3D" id="2.60.120.260">
    <property type="entry name" value="Galactose-binding domain-like"/>
    <property type="match status" value="1"/>
</dbReference>
<dbReference type="InterPro" id="IPR006102">
    <property type="entry name" value="Ig-like_GH2"/>
</dbReference>
<keyword evidence="2 8" id="KW-0378">Hydrolase</keyword>
<keyword evidence="9" id="KW-1185">Reference proteome</keyword>
<dbReference type="SUPFAM" id="SSF51445">
    <property type="entry name" value="(Trans)glycosidases"/>
    <property type="match status" value="1"/>
</dbReference>
<dbReference type="InterPro" id="IPR036156">
    <property type="entry name" value="Beta-gal/glucu_dom_sf"/>
</dbReference>
<dbReference type="InterPro" id="IPR017853">
    <property type="entry name" value="GH"/>
</dbReference>
<keyword evidence="3" id="KW-0326">Glycosidase</keyword>
<dbReference type="InterPro" id="IPR051913">
    <property type="entry name" value="GH2_Domain-Containing"/>
</dbReference>
<dbReference type="SUPFAM" id="SSF49785">
    <property type="entry name" value="Galactose-binding domain-like"/>
    <property type="match status" value="1"/>
</dbReference>
<name>A0A3N0IRE7_9ACTN</name>
<comment type="similarity">
    <text evidence="1">Belongs to the glycosyl hydrolase 2 family.</text>
</comment>
<dbReference type="Pfam" id="PF00703">
    <property type="entry name" value="Glyco_hydro_2"/>
    <property type="match status" value="1"/>
</dbReference>
<dbReference type="SUPFAM" id="SSF49303">
    <property type="entry name" value="beta-Galactosidase/glucuronidase domain"/>
    <property type="match status" value="1"/>
</dbReference>
<dbReference type="PANTHER" id="PTHR42732:SF2">
    <property type="entry name" value="BETA-MANNOSIDASE"/>
    <property type="match status" value="1"/>
</dbReference>
<sequence length="634" mass="69957">MLDIKRVLASAPRKPEDVALQPLFTVWGERLLAGEEPAAEHPHPQFARAAFQPLDGWWDYAIVPRASREEAANAWRAAAMPSAFDGRIRVPFSPEAPLSGVGRQVRPSELLWYRRLFSAGAATEAGIGSGVVACADDRCILHFEAVDYACACYVNGTRVGEHVGGYLPFSFDVTEALRAGENELALCVFDPSDEGVQLRGKQKLERGGIWYTAQSGIWQTVWLERVPARCIASMEIDAQADAGRLVLTVEVTGDVDEGGCADAAALPLAVRVLDGGVEVGRAAVDAAAGTHALTVDVPRPHLWSPDDPHLYDLELTYGRDRVESYCAFRTVSMERDERGVPRLFLNHEPCFLRGVLDQGYWPDGLMTAPSDEALVFDIETCKNLGFNLLRKHIKAECDRWYYHCDRLGMLVWQDMVSGGSPLSAWYSSYKPTFFRSSWGGYADDTPRHYGHLSAGSAAFRDEWTDGCAGTVGYLRNHPSIIAWVLFNEGWGQFEARTAVELVRGLDPTRAIDAVSGWYDQRCGDFLSVHNYFRPLEVYDDVARPPRAFVISEFGGLSYHLPAHSSLATSYGYGSFSDLAAFRAAVGETLARVDALEREGLAGFVYTQLSDVEEETNGLVTYDRRVSKLAEGSRP</sequence>
<evidence type="ECO:0000256" key="1">
    <source>
        <dbReference type="ARBA" id="ARBA00007401"/>
    </source>
</evidence>
<evidence type="ECO:0000259" key="4">
    <source>
        <dbReference type="Pfam" id="PF00703"/>
    </source>
</evidence>
<evidence type="ECO:0000256" key="3">
    <source>
        <dbReference type="ARBA" id="ARBA00023295"/>
    </source>
</evidence>
<evidence type="ECO:0000259" key="6">
    <source>
        <dbReference type="Pfam" id="PF02837"/>
    </source>
</evidence>
<gene>
    <name evidence="7" type="ORF">C1876_06460</name>
    <name evidence="8" type="ORF">DMP09_16535</name>
</gene>
<accession>A0A3N0IRE7</accession>
<dbReference type="Proteomes" id="UP000253817">
    <property type="component" value="Unassembled WGS sequence"/>
</dbReference>
<dbReference type="InterPro" id="IPR006103">
    <property type="entry name" value="Glyco_hydro_2_cat"/>
</dbReference>
<dbReference type="AlphaFoldDB" id="A0A3N0IRE7"/>
<feature type="domain" description="Glycoside hydrolase family 2 catalytic" evidence="5">
    <location>
        <begin position="343"/>
        <end position="522"/>
    </location>
</feature>
<proteinExistence type="inferred from homology"/>
<protein>
    <submittedName>
        <fullName evidence="8">Glycoside hydrolase family 2</fullName>
    </submittedName>
</protein>
<dbReference type="Pfam" id="PF02836">
    <property type="entry name" value="Glyco_hydro_2_C"/>
    <property type="match status" value="1"/>
</dbReference>
<feature type="domain" description="Glycoside hydrolase family 2 immunoglobulin-like beta-sandwich" evidence="4">
    <location>
        <begin position="281"/>
        <end position="328"/>
    </location>
</feature>
<evidence type="ECO:0000259" key="5">
    <source>
        <dbReference type="Pfam" id="PF02836"/>
    </source>
</evidence>
<dbReference type="Gene3D" id="2.60.40.10">
    <property type="entry name" value="Immunoglobulins"/>
    <property type="match status" value="1"/>
</dbReference>
<feature type="domain" description="Glycosyl hydrolases family 2 sugar binding" evidence="6">
    <location>
        <begin position="137"/>
        <end position="223"/>
    </location>
</feature>
<dbReference type="PANTHER" id="PTHR42732">
    <property type="entry name" value="BETA-GALACTOSIDASE"/>
    <property type="match status" value="1"/>
</dbReference>
<organism evidence="8 10">
    <name type="scientific">Eggerthella sinensis</name>
    <dbReference type="NCBI Taxonomy" id="242230"/>
    <lineage>
        <taxon>Bacteria</taxon>
        <taxon>Bacillati</taxon>
        <taxon>Actinomycetota</taxon>
        <taxon>Coriobacteriia</taxon>
        <taxon>Eggerthellales</taxon>
        <taxon>Eggerthellaceae</taxon>
        <taxon>Eggerthella</taxon>
    </lineage>
</organism>
<dbReference type="OrthoDB" id="9762066at2"/>
<evidence type="ECO:0000313" key="8">
    <source>
        <dbReference type="EMBL" id="RNM39588.1"/>
    </source>
</evidence>
<dbReference type="RefSeq" id="WP_114545892.1">
    <property type="nucleotide sequence ID" value="NZ_PPTT01000008.1"/>
</dbReference>
<dbReference type="EMBL" id="PPTT01000008">
    <property type="protein sequence ID" value="RDB69690.1"/>
    <property type="molecule type" value="Genomic_DNA"/>
</dbReference>
<dbReference type="Pfam" id="PF02837">
    <property type="entry name" value="Glyco_hydro_2_N"/>
    <property type="match status" value="1"/>
</dbReference>